<dbReference type="RefSeq" id="WP_307237690.1">
    <property type="nucleotide sequence ID" value="NZ_JAUSUZ010000001.1"/>
</dbReference>
<comment type="caution">
    <text evidence="4">The sequence shown here is derived from an EMBL/GenBank/DDBJ whole genome shotgun (WGS) entry which is preliminary data.</text>
</comment>
<proteinExistence type="predicted"/>
<evidence type="ECO:0000256" key="3">
    <source>
        <dbReference type="SAM" id="SignalP"/>
    </source>
</evidence>
<evidence type="ECO:0000313" key="5">
    <source>
        <dbReference type="Proteomes" id="UP001240236"/>
    </source>
</evidence>
<feature type="region of interest" description="Disordered" evidence="1">
    <location>
        <begin position="221"/>
        <end position="248"/>
    </location>
</feature>
<keyword evidence="2" id="KW-0472">Membrane</keyword>
<sequence>MFRRAAALGLTAAALAVLAAAPAQAHGFTSTVYVDVTADRDRVATTLQLEYDLLFVSAADYMADDPLFRAGDAALKAGDTVARAAAVNDHRDTVIGYVSERFTVTAGGRACTAADAGAITMAEQEGVPYAVLPLTWNCPAGGGHAIRSELFPDDEGYVRDTTTRVTYTLDGRGGSVVLTGAAPEFSTGTRWWRNPWVHAGLLAVAVALVLLVLRRRGTSPASQTASSSWVRHRSARPGSRAVHDVPPS</sequence>
<keyword evidence="3" id="KW-0732">Signal</keyword>
<reference evidence="4 5" key="1">
    <citation type="submission" date="2023-07" db="EMBL/GenBank/DDBJ databases">
        <title>Sequencing the genomes of 1000 actinobacteria strains.</title>
        <authorList>
            <person name="Klenk H.-P."/>
        </authorList>
    </citation>
    <scope>NUCLEOTIDE SEQUENCE [LARGE SCALE GENOMIC DNA]</scope>
    <source>
        <strain evidence="4 5">DSM 44709</strain>
    </source>
</reference>
<protein>
    <submittedName>
        <fullName evidence="4">Uncharacterized protein</fullName>
    </submittedName>
</protein>
<dbReference type="AlphaFoldDB" id="A0AAE3VWT6"/>
<evidence type="ECO:0000256" key="2">
    <source>
        <dbReference type="SAM" id="Phobius"/>
    </source>
</evidence>
<evidence type="ECO:0000256" key="1">
    <source>
        <dbReference type="SAM" id="MobiDB-lite"/>
    </source>
</evidence>
<dbReference type="EMBL" id="JAUSUZ010000001">
    <property type="protein sequence ID" value="MDQ0365271.1"/>
    <property type="molecule type" value="Genomic_DNA"/>
</dbReference>
<gene>
    <name evidence="4" type="ORF">J2S42_001940</name>
</gene>
<dbReference type="Proteomes" id="UP001240236">
    <property type="component" value="Unassembled WGS sequence"/>
</dbReference>
<name>A0AAE3VWT6_9ACTN</name>
<feature type="signal peptide" evidence="3">
    <location>
        <begin position="1"/>
        <end position="25"/>
    </location>
</feature>
<feature type="chain" id="PRO_5041982538" evidence="3">
    <location>
        <begin position="26"/>
        <end position="248"/>
    </location>
</feature>
<evidence type="ECO:0000313" key="4">
    <source>
        <dbReference type="EMBL" id="MDQ0365271.1"/>
    </source>
</evidence>
<keyword evidence="2" id="KW-0812">Transmembrane</keyword>
<organism evidence="4 5">
    <name type="scientific">Catenuloplanes indicus</name>
    <dbReference type="NCBI Taxonomy" id="137267"/>
    <lineage>
        <taxon>Bacteria</taxon>
        <taxon>Bacillati</taxon>
        <taxon>Actinomycetota</taxon>
        <taxon>Actinomycetes</taxon>
        <taxon>Micromonosporales</taxon>
        <taxon>Micromonosporaceae</taxon>
        <taxon>Catenuloplanes</taxon>
    </lineage>
</organism>
<keyword evidence="5" id="KW-1185">Reference proteome</keyword>
<feature type="transmembrane region" description="Helical" evidence="2">
    <location>
        <begin position="196"/>
        <end position="213"/>
    </location>
</feature>
<accession>A0AAE3VWT6</accession>
<keyword evidence="2" id="KW-1133">Transmembrane helix</keyword>